<reference evidence="1 2" key="1">
    <citation type="journal article" date="2014" name="Genome Biol. Evol.">
        <title>The secreted proteins of Achlya hypogyna and Thraustotheca clavata identify the ancestral oomycete secretome and reveal gene acquisitions by horizontal gene transfer.</title>
        <authorList>
            <person name="Misner I."/>
            <person name="Blouin N."/>
            <person name="Leonard G."/>
            <person name="Richards T.A."/>
            <person name="Lane C.E."/>
        </authorList>
    </citation>
    <scope>NUCLEOTIDE SEQUENCE [LARGE SCALE GENOMIC DNA]</scope>
    <source>
        <strain evidence="1 2">ATCC 34112</strain>
    </source>
</reference>
<gene>
    <name evidence="1" type="ORF">THRCLA_22478</name>
</gene>
<protein>
    <submittedName>
        <fullName evidence="1">Uncharacterized protein</fullName>
    </submittedName>
</protein>
<sequence length="54" mass="6302">MEDSGFKTKLMEQLLRQAWQRLNDELDNSSDEEEAILGNSDNSKKLYAELKKKL</sequence>
<comment type="caution">
    <text evidence="1">The sequence shown here is derived from an EMBL/GenBank/DDBJ whole genome shotgun (WGS) entry which is preliminary data.</text>
</comment>
<dbReference type="AlphaFoldDB" id="A0A1V9Z0G6"/>
<keyword evidence="2" id="KW-1185">Reference proteome</keyword>
<dbReference type="Proteomes" id="UP000243217">
    <property type="component" value="Unassembled WGS sequence"/>
</dbReference>
<organism evidence="1 2">
    <name type="scientific">Thraustotheca clavata</name>
    <dbReference type="NCBI Taxonomy" id="74557"/>
    <lineage>
        <taxon>Eukaryota</taxon>
        <taxon>Sar</taxon>
        <taxon>Stramenopiles</taxon>
        <taxon>Oomycota</taxon>
        <taxon>Saprolegniomycetes</taxon>
        <taxon>Saprolegniales</taxon>
        <taxon>Achlyaceae</taxon>
        <taxon>Thraustotheca</taxon>
    </lineage>
</organism>
<evidence type="ECO:0000313" key="2">
    <source>
        <dbReference type="Proteomes" id="UP000243217"/>
    </source>
</evidence>
<accession>A0A1V9Z0G6</accession>
<proteinExistence type="predicted"/>
<name>A0A1V9Z0G6_9STRA</name>
<evidence type="ECO:0000313" key="1">
    <source>
        <dbReference type="EMBL" id="OQR91270.1"/>
    </source>
</evidence>
<dbReference type="EMBL" id="JNBS01002441">
    <property type="protein sequence ID" value="OQR91270.1"/>
    <property type="molecule type" value="Genomic_DNA"/>
</dbReference>